<protein>
    <submittedName>
        <fullName evidence="2">Uncharacterized protein</fullName>
    </submittedName>
</protein>
<feature type="compositionally biased region" description="Polar residues" evidence="1">
    <location>
        <begin position="138"/>
        <end position="152"/>
    </location>
</feature>
<proteinExistence type="predicted"/>
<organism evidence="2 4">
    <name type="scientific">Penicillium brevicompactum</name>
    <dbReference type="NCBI Taxonomy" id="5074"/>
    <lineage>
        <taxon>Eukaryota</taxon>
        <taxon>Fungi</taxon>
        <taxon>Dikarya</taxon>
        <taxon>Ascomycota</taxon>
        <taxon>Pezizomycotina</taxon>
        <taxon>Eurotiomycetes</taxon>
        <taxon>Eurotiomycetidae</taxon>
        <taxon>Eurotiales</taxon>
        <taxon>Aspergillaceae</taxon>
        <taxon>Penicillium</taxon>
    </lineage>
</organism>
<dbReference type="AlphaFoldDB" id="A0A9W9UF43"/>
<feature type="region of interest" description="Disordered" evidence="1">
    <location>
        <begin position="107"/>
        <end position="224"/>
    </location>
</feature>
<dbReference type="EMBL" id="JAPZBQ010000003">
    <property type="protein sequence ID" value="KAJ5338119.1"/>
    <property type="molecule type" value="Genomic_DNA"/>
</dbReference>
<dbReference type="EMBL" id="JAPZBR010000008">
    <property type="protein sequence ID" value="KAJ5340984.1"/>
    <property type="molecule type" value="Genomic_DNA"/>
</dbReference>
<dbReference type="Proteomes" id="UP001147695">
    <property type="component" value="Unassembled WGS sequence"/>
</dbReference>
<gene>
    <name evidence="2" type="ORF">N7452_004847</name>
    <name evidence="3" type="ORF">N7541_010108</name>
</gene>
<reference evidence="2" key="1">
    <citation type="submission" date="2022-12" db="EMBL/GenBank/DDBJ databases">
        <authorList>
            <person name="Petersen C."/>
        </authorList>
    </citation>
    <scope>NUCLEOTIDE SEQUENCE</scope>
    <source>
        <strain evidence="2">IBT 35673</strain>
        <strain evidence="3">IBT 35675</strain>
    </source>
</reference>
<evidence type="ECO:0000313" key="4">
    <source>
        <dbReference type="Proteomes" id="UP001147695"/>
    </source>
</evidence>
<evidence type="ECO:0000313" key="3">
    <source>
        <dbReference type="EMBL" id="KAJ5340984.1"/>
    </source>
</evidence>
<evidence type="ECO:0000313" key="2">
    <source>
        <dbReference type="EMBL" id="KAJ5338119.1"/>
    </source>
</evidence>
<name>A0A9W9UF43_PENBR</name>
<evidence type="ECO:0000313" key="5">
    <source>
        <dbReference type="Proteomes" id="UP001148299"/>
    </source>
</evidence>
<comment type="caution">
    <text evidence="2">The sequence shown here is derived from an EMBL/GenBank/DDBJ whole genome shotgun (WGS) entry which is preliminary data.</text>
</comment>
<accession>A0A9W9UF43</accession>
<reference evidence="2" key="2">
    <citation type="journal article" date="2023" name="IMA Fungus">
        <title>Comparative genomic study of the Penicillium genus elucidates a diverse pangenome and 15 lateral gene transfer events.</title>
        <authorList>
            <person name="Petersen C."/>
            <person name="Sorensen T."/>
            <person name="Nielsen M.R."/>
            <person name="Sondergaard T.E."/>
            <person name="Sorensen J.L."/>
            <person name="Fitzpatrick D.A."/>
            <person name="Frisvad J.C."/>
            <person name="Nielsen K.L."/>
        </authorList>
    </citation>
    <scope>NUCLEOTIDE SEQUENCE</scope>
    <source>
        <strain evidence="2">IBT 35673</strain>
        <strain evidence="3">IBT 35675</strain>
    </source>
</reference>
<evidence type="ECO:0000256" key="1">
    <source>
        <dbReference type="SAM" id="MobiDB-lite"/>
    </source>
</evidence>
<feature type="region of interest" description="Disordered" evidence="1">
    <location>
        <begin position="320"/>
        <end position="368"/>
    </location>
</feature>
<keyword evidence="5" id="KW-1185">Reference proteome</keyword>
<sequence>MSHLPIVSTSEEEYYGSLSAPSHWSEADPVRFVCILQDPRYKLTRVSTTQSQFVGVNHPYCTEPHVPPNVLTPISLPDTSFGTSPALTHPEDYPKYQYSNINDAIPGSQGLGISGPFPSEFPRTSAPTSGYLYAPAPQSHQHGMIQTPNQSPEGLISYPSARRQRSGSSLRQQHVHTPILPNPEGVIRMEQDRQNPQPINMPPKPRAPGRGRRDPQAEEEDGFVENLRNDNVAWKRVRELFQERFHKDASEARLQMRLLRRQRERTTRWDPADIQILIRAHDIWERQKYQFLSSKMKELGATRSYSPDQCKSQIRLLETKRFPRERMSASPSAFSDPTPPTPLPRKRRREQSFESDFESSFEAERSFF</sequence>
<dbReference type="Proteomes" id="UP001148299">
    <property type="component" value="Unassembled WGS sequence"/>
</dbReference>